<dbReference type="Gene3D" id="3.30.30.30">
    <property type="match status" value="1"/>
</dbReference>
<dbReference type="InterPro" id="IPR043129">
    <property type="entry name" value="ATPase_NBD"/>
</dbReference>
<keyword evidence="5" id="KW-0256">Endoplasmic reticulum</keyword>
<comment type="similarity">
    <text evidence="2">Belongs to the heat shock protein 70 family.</text>
</comment>
<keyword evidence="6" id="KW-0067">ATP-binding</keyword>
<evidence type="ECO:0000256" key="4">
    <source>
        <dbReference type="ARBA" id="ARBA00022741"/>
    </source>
</evidence>
<evidence type="ECO:0000256" key="8">
    <source>
        <dbReference type="ARBA" id="ARBA00040503"/>
    </source>
</evidence>
<dbReference type="GO" id="GO:0034663">
    <property type="term" value="C:endoplasmic reticulum chaperone complex"/>
    <property type="evidence" value="ECO:0007669"/>
    <property type="project" value="TreeGrafter"/>
</dbReference>
<dbReference type="GO" id="GO:0030968">
    <property type="term" value="P:endoplasmic reticulum unfolded protein response"/>
    <property type="evidence" value="ECO:0007669"/>
    <property type="project" value="TreeGrafter"/>
</dbReference>
<keyword evidence="3 9" id="KW-0732">Signal</keyword>
<name>A0A9N9R2P1_9NEOP</name>
<dbReference type="PANTHER" id="PTHR45639:SF3">
    <property type="entry name" value="HYPOXIA UP-REGULATED PROTEIN 1"/>
    <property type="match status" value="1"/>
</dbReference>
<dbReference type="InterPro" id="IPR013126">
    <property type="entry name" value="Hsp_70_fam"/>
</dbReference>
<dbReference type="EMBL" id="OU893350">
    <property type="protein sequence ID" value="CAG9788321.1"/>
    <property type="molecule type" value="Genomic_DNA"/>
</dbReference>
<protein>
    <recommendedName>
        <fullName evidence="8">Hypoxia up-regulated protein 1</fullName>
    </recommendedName>
</protein>
<evidence type="ECO:0000313" key="10">
    <source>
        <dbReference type="EMBL" id="CAG9788321.1"/>
    </source>
</evidence>
<gene>
    <name evidence="10" type="ORF">DIATSA_LOCUS6133</name>
</gene>
<evidence type="ECO:0000256" key="2">
    <source>
        <dbReference type="ARBA" id="ARBA00007381"/>
    </source>
</evidence>
<sequence>MATNFNLYGVLCAVLFPLFLIQRTDAAAVISIDFGSEWMKVGIVSPGVPMEIVLNKESKRKTPAVVAFRDGVRTFGEDAVTVGVRFPKNSYKYLLDLLGKPYDHPMVQAYRQRYPYYELVESERGTPEFVHDDKTRFTPEELIAQLLAKAKEFAEVSHGQQISECVITVPGYFNQAERRSMKEAAALAGLNVLQLINDYTGIAINYGIFRRKEINETAWYALFFDMGAASTKAALVEYKTVKIKDKGYVETVPQLQVIGVGFDRTLGGHEMTLRLREHLIKAWEANGGGDVRASPRSMEKLLREAERVKVVLSANSEHYAQIESLLDDKDFKQLVSHFKLFICVT</sequence>
<evidence type="ECO:0000256" key="6">
    <source>
        <dbReference type="ARBA" id="ARBA00022840"/>
    </source>
</evidence>
<dbReference type="GO" id="GO:0005524">
    <property type="term" value="F:ATP binding"/>
    <property type="evidence" value="ECO:0007669"/>
    <property type="project" value="UniProtKB-KW"/>
</dbReference>
<reference evidence="10" key="1">
    <citation type="submission" date="2021-12" db="EMBL/GenBank/DDBJ databases">
        <authorList>
            <person name="King R."/>
        </authorList>
    </citation>
    <scope>NUCLEOTIDE SEQUENCE</scope>
</reference>
<dbReference type="PRINTS" id="PR00301">
    <property type="entry name" value="HEATSHOCK70"/>
</dbReference>
<dbReference type="Gene3D" id="3.30.420.40">
    <property type="match status" value="2"/>
</dbReference>
<dbReference type="GO" id="GO:0140662">
    <property type="term" value="F:ATP-dependent protein folding chaperone"/>
    <property type="evidence" value="ECO:0007669"/>
    <property type="project" value="InterPro"/>
</dbReference>
<feature type="chain" id="PRO_5040111329" description="Hypoxia up-regulated protein 1" evidence="9">
    <location>
        <begin position="27"/>
        <end position="345"/>
    </location>
</feature>
<accession>A0A9N9R2P1</accession>
<keyword evidence="11" id="KW-1185">Reference proteome</keyword>
<dbReference type="AlphaFoldDB" id="A0A9N9R2P1"/>
<evidence type="ECO:0000256" key="3">
    <source>
        <dbReference type="ARBA" id="ARBA00022729"/>
    </source>
</evidence>
<dbReference type="OrthoDB" id="10262720at2759"/>
<feature type="signal peptide" evidence="9">
    <location>
        <begin position="1"/>
        <end position="26"/>
    </location>
</feature>
<evidence type="ECO:0000256" key="1">
    <source>
        <dbReference type="ARBA" id="ARBA00004319"/>
    </source>
</evidence>
<dbReference type="Proteomes" id="UP001153714">
    <property type="component" value="Chromosome 19"/>
</dbReference>
<dbReference type="CDD" id="cd10230">
    <property type="entry name" value="ASKHA_NBD_HSP70_HYOU1"/>
    <property type="match status" value="1"/>
</dbReference>
<dbReference type="FunFam" id="3.30.30.30:FF:000004">
    <property type="entry name" value="hypoxia up-regulated protein 1"/>
    <property type="match status" value="1"/>
</dbReference>
<keyword evidence="7" id="KW-0143">Chaperone</keyword>
<dbReference type="Pfam" id="PF00012">
    <property type="entry name" value="HSP70"/>
    <property type="match status" value="1"/>
</dbReference>
<evidence type="ECO:0000256" key="7">
    <source>
        <dbReference type="ARBA" id="ARBA00023186"/>
    </source>
</evidence>
<keyword evidence="4" id="KW-0547">Nucleotide-binding</keyword>
<organism evidence="10 11">
    <name type="scientific">Diatraea saccharalis</name>
    <name type="common">sugarcane borer</name>
    <dbReference type="NCBI Taxonomy" id="40085"/>
    <lineage>
        <taxon>Eukaryota</taxon>
        <taxon>Metazoa</taxon>
        <taxon>Ecdysozoa</taxon>
        <taxon>Arthropoda</taxon>
        <taxon>Hexapoda</taxon>
        <taxon>Insecta</taxon>
        <taxon>Pterygota</taxon>
        <taxon>Neoptera</taxon>
        <taxon>Endopterygota</taxon>
        <taxon>Lepidoptera</taxon>
        <taxon>Glossata</taxon>
        <taxon>Ditrysia</taxon>
        <taxon>Pyraloidea</taxon>
        <taxon>Crambidae</taxon>
        <taxon>Crambinae</taxon>
        <taxon>Diatraea</taxon>
    </lineage>
</organism>
<dbReference type="SUPFAM" id="SSF53067">
    <property type="entry name" value="Actin-like ATPase domain"/>
    <property type="match status" value="2"/>
</dbReference>
<dbReference type="Gene3D" id="3.90.640.10">
    <property type="entry name" value="Actin, Chain A, domain 4"/>
    <property type="match status" value="1"/>
</dbReference>
<evidence type="ECO:0000256" key="5">
    <source>
        <dbReference type="ARBA" id="ARBA00022824"/>
    </source>
</evidence>
<evidence type="ECO:0000313" key="11">
    <source>
        <dbReference type="Proteomes" id="UP001153714"/>
    </source>
</evidence>
<dbReference type="PANTHER" id="PTHR45639">
    <property type="entry name" value="HSC70CB, ISOFORM G-RELATED"/>
    <property type="match status" value="1"/>
</dbReference>
<comment type="subcellular location">
    <subcellularLocation>
        <location evidence="1">Endoplasmic reticulum lumen</location>
    </subcellularLocation>
</comment>
<dbReference type="GO" id="GO:0005788">
    <property type="term" value="C:endoplasmic reticulum lumen"/>
    <property type="evidence" value="ECO:0007669"/>
    <property type="project" value="UniProtKB-SubCell"/>
</dbReference>
<evidence type="ECO:0000256" key="9">
    <source>
        <dbReference type="SAM" id="SignalP"/>
    </source>
</evidence>
<proteinExistence type="inferred from homology"/>
<reference evidence="10" key="2">
    <citation type="submission" date="2022-10" db="EMBL/GenBank/DDBJ databases">
        <authorList>
            <consortium name="ENA_rothamsted_submissions"/>
            <consortium name="culmorum"/>
            <person name="King R."/>
        </authorList>
    </citation>
    <scope>NUCLEOTIDE SEQUENCE</scope>
</reference>